<dbReference type="Proteomes" id="UP000243904">
    <property type="component" value="Chromosome I"/>
</dbReference>
<accession>A0A1H1T0A6</accession>
<dbReference type="AlphaFoldDB" id="A0A1H1T0A6"/>
<keyword evidence="3" id="KW-0238">DNA-binding</keyword>
<dbReference type="GO" id="GO:0003677">
    <property type="term" value="F:DNA binding"/>
    <property type="evidence" value="ECO:0007669"/>
    <property type="project" value="UniProtKB-KW"/>
</dbReference>
<keyword evidence="1" id="KW-0805">Transcription regulation</keyword>
<evidence type="ECO:0000256" key="3">
    <source>
        <dbReference type="ARBA" id="ARBA00023125"/>
    </source>
</evidence>
<reference evidence="8" key="1">
    <citation type="submission" date="2016-10" db="EMBL/GenBank/DDBJ databases">
        <authorList>
            <person name="Varghese N."/>
            <person name="Submissions S."/>
        </authorList>
    </citation>
    <scope>NUCLEOTIDE SEQUENCE [LARGE SCALE GENOMIC DNA]</scope>
    <source>
        <strain evidence="8">GAS369</strain>
    </source>
</reference>
<keyword evidence="4" id="KW-0804">Transcription</keyword>
<dbReference type="GO" id="GO:0000428">
    <property type="term" value="C:DNA-directed RNA polymerase complex"/>
    <property type="evidence" value="ECO:0007669"/>
    <property type="project" value="UniProtKB-KW"/>
</dbReference>
<dbReference type="PANTHER" id="PTHR43133">
    <property type="entry name" value="RNA POLYMERASE ECF-TYPE SIGMA FACTO"/>
    <property type="match status" value="1"/>
</dbReference>
<evidence type="ECO:0000256" key="5">
    <source>
        <dbReference type="SAM" id="MobiDB-lite"/>
    </source>
</evidence>
<dbReference type="Pfam" id="PF04542">
    <property type="entry name" value="Sigma70_r2"/>
    <property type="match status" value="1"/>
</dbReference>
<dbReference type="SUPFAM" id="SSF88946">
    <property type="entry name" value="Sigma2 domain of RNA polymerase sigma factors"/>
    <property type="match status" value="1"/>
</dbReference>
<evidence type="ECO:0000256" key="2">
    <source>
        <dbReference type="ARBA" id="ARBA00023082"/>
    </source>
</evidence>
<evidence type="ECO:0000256" key="4">
    <source>
        <dbReference type="ARBA" id="ARBA00023163"/>
    </source>
</evidence>
<evidence type="ECO:0000313" key="8">
    <source>
        <dbReference type="Proteomes" id="UP000243904"/>
    </source>
</evidence>
<feature type="region of interest" description="Disordered" evidence="5">
    <location>
        <begin position="1"/>
        <end position="38"/>
    </location>
</feature>
<keyword evidence="7" id="KW-0240">DNA-directed RNA polymerase</keyword>
<organism evidence="7 8">
    <name type="scientific">Bradyrhizobium canariense</name>
    <dbReference type="NCBI Taxonomy" id="255045"/>
    <lineage>
        <taxon>Bacteria</taxon>
        <taxon>Pseudomonadati</taxon>
        <taxon>Pseudomonadota</taxon>
        <taxon>Alphaproteobacteria</taxon>
        <taxon>Hyphomicrobiales</taxon>
        <taxon>Nitrobacteraceae</taxon>
        <taxon>Bradyrhizobium</taxon>
    </lineage>
</organism>
<sequence length="294" mass="32269">MKTLRDNGIAGSASSAPSFPLSEAARDPCCSGEGAPPRQTVRTMVQGVSWSRCSQRWGRLMMKAQTGDGQAYEQLLRELDAWLCRYYARRLPHPAAEDARQNTLLAIHAKRHTYAPSKPFGAWVFAIARYKWIDCMRDASRYSTLSPDEEIPVEDYGRAAVSAVTLDHLLGQLNPAQESVIRLVKLGGLSIASASGATGQSTSLVKINIHVSRQDQHPSRSEEIGGLGVLNAGTRPPLVLDVGLRQSGETGGPSIVGFARARMSFVAGRIKRIRKSRRRESVTHRDEGFVWLMT</sequence>
<gene>
    <name evidence="7" type="ORF">SAMN05444158_2357</name>
</gene>
<dbReference type="EMBL" id="LT629750">
    <property type="protein sequence ID" value="SDS53650.1"/>
    <property type="molecule type" value="Genomic_DNA"/>
</dbReference>
<dbReference type="Gene3D" id="1.10.1740.10">
    <property type="match status" value="1"/>
</dbReference>
<dbReference type="GO" id="GO:0016987">
    <property type="term" value="F:sigma factor activity"/>
    <property type="evidence" value="ECO:0007669"/>
    <property type="project" value="UniProtKB-KW"/>
</dbReference>
<evidence type="ECO:0000259" key="6">
    <source>
        <dbReference type="Pfam" id="PF04542"/>
    </source>
</evidence>
<proteinExistence type="predicted"/>
<dbReference type="InterPro" id="IPR013325">
    <property type="entry name" value="RNA_pol_sigma_r2"/>
</dbReference>
<dbReference type="PANTHER" id="PTHR43133:SF58">
    <property type="entry name" value="ECF RNA POLYMERASE SIGMA FACTOR SIGD"/>
    <property type="match status" value="1"/>
</dbReference>
<dbReference type="GO" id="GO:0006352">
    <property type="term" value="P:DNA-templated transcription initiation"/>
    <property type="evidence" value="ECO:0007669"/>
    <property type="project" value="InterPro"/>
</dbReference>
<protein>
    <submittedName>
        <fullName evidence="7">DNA-directed RNA polymerase specialized sigma subunit, sigma24 family</fullName>
    </submittedName>
</protein>
<keyword evidence="8" id="KW-1185">Reference proteome</keyword>
<dbReference type="InterPro" id="IPR007627">
    <property type="entry name" value="RNA_pol_sigma70_r2"/>
</dbReference>
<evidence type="ECO:0000313" key="7">
    <source>
        <dbReference type="EMBL" id="SDS53650.1"/>
    </source>
</evidence>
<name>A0A1H1T0A6_9BRAD</name>
<evidence type="ECO:0000256" key="1">
    <source>
        <dbReference type="ARBA" id="ARBA00023015"/>
    </source>
</evidence>
<dbReference type="InterPro" id="IPR039425">
    <property type="entry name" value="RNA_pol_sigma-70-like"/>
</dbReference>
<keyword evidence="2" id="KW-0731">Sigma factor</keyword>
<feature type="domain" description="RNA polymerase sigma-70 region 2" evidence="6">
    <location>
        <begin position="73"/>
        <end position="141"/>
    </location>
</feature>